<protein>
    <recommendedName>
        <fullName evidence="10">Thiamine pyrimidine synthase</fullName>
    </recommendedName>
</protein>
<dbReference type="GO" id="GO:0016740">
    <property type="term" value="F:transferase activity"/>
    <property type="evidence" value="ECO:0007669"/>
    <property type="project" value="UniProtKB-KW"/>
</dbReference>
<keyword evidence="9" id="KW-0408">Iron</keyword>
<gene>
    <name evidence="13" type="ordered locus">Halxa_0838</name>
</gene>
<dbReference type="Gene3D" id="3.40.190.10">
    <property type="entry name" value="Periplasmic binding protein-like II"/>
    <property type="match status" value="2"/>
</dbReference>
<organism evidence="13 14">
    <name type="scientific">Halopiger xanaduensis (strain DSM 18323 / JCM 14033 / SH-6)</name>
    <dbReference type="NCBI Taxonomy" id="797210"/>
    <lineage>
        <taxon>Archaea</taxon>
        <taxon>Methanobacteriati</taxon>
        <taxon>Methanobacteriota</taxon>
        <taxon>Stenosarchaea group</taxon>
        <taxon>Halobacteria</taxon>
        <taxon>Halobacteriales</taxon>
        <taxon>Natrialbaceae</taxon>
        <taxon>Halopiger</taxon>
    </lineage>
</organism>
<evidence type="ECO:0000256" key="3">
    <source>
        <dbReference type="ARBA" id="ARBA00009406"/>
    </source>
</evidence>
<dbReference type="OrthoDB" id="312552at2157"/>
<evidence type="ECO:0000313" key="13">
    <source>
        <dbReference type="EMBL" id="AEH35477.1"/>
    </source>
</evidence>
<comment type="function">
    <text evidence="1">Responsible for the formation of the pyrimidine heterocycle in the thiamine biosynthesis pathway. Catalyzes the formation of hydroxymethylpyrimidine phosphate (HMP-P) from histidine and pyridoxal phosphate (PLP). The protein uses PLP and the active site histidine to form HMP-P, generating an inactive enzyme. The enzyme can only undergo a single turnover, which suggests it is a suicide enzyme.</text>
</comment>
<evidence type="ECO:0000256" key="4">
    <source>
        <dbReference type="ARBA" id="ARBA00011738"/>
    </source>
</evidence>
<keyword evidence="5" id="KW-0808">Transferase</keyword>
<comment type="subunit">
    <text evidence="4">Homodimer.</text>
</comment>
<dbReference type="SUPFAM" id="SSF53850">
    <property type="entry name" value="Periplasmic binding protein-like II"/>
    <property type="match status" value="1"/>
</dbReference>
<evidence type="ECO:0000256" key="6">
    <source>
        <dbReference type="ARBA" id="ARBA00022723"/>
    </source>
</evidence>
<evidence type="ECO:0000256" key="10">
    <source>
        <dbReference type="ARBA" id="ARBA00033171"/>
    </source>
</evidence>
<dbReference type="PANTHER" id="PTHR31528">
    <property type="entry name" value="4-AMINO-5-HYDROXYMETHYL-2-METHYLPYRIMIDINE PHOSPHATE SYNTHASE THI11-RELATED"/>
    <property type="match status" value="1"/>
</dbReference>
<evidence type="ECO:0000256" key="11">
    <source>
        <dbReference type="ARBA" id="ARBA00048179"/>
    </source>
</evidence>
<dbReference type="Proteomes" id="UP000006794">
    <property type="component" value="Chromosome"/>
</dbReference>
<evidence type="ECO:0000259" key="12">
    <source>
        <dbReference type="Pfam" id="PF09084"/>
    </source>
</evidence>
<reference evidence="13 14" key="1">
    <citation type="journal article" date="2012" name="Stand. Genomic Sci.">
        <title>Complete genome sequence of Halopiger xanaduensis type strain (SH-6(T)).</title>
        <authorList>
            <person name="Anderson I."/>
            <person name="Tindall B.J."/>
            <person name="Rohde M."/>
            <person name="Lucas S."/>
            <person name="Han J."/>
            <person name="Lapidus A."/>
            <person name="Cheng J.F."/>
            <person name="Goodwin L."/>
            <person name="Pitluck S."/>
            <person name="Peters L."/>
            <person name="Pati A."/>
            <person name="Mikhailova N."/>
            <person name="Pagani I."/>
            <person name="Teshima H."/>
            <person name="Han C."/>
            <person name="Tapia R."/>
            <person name="Land M."/>
            <person name="Woyke T."/>
            <person name="Klenk H.P."/>
            <person name="Kyrpides N."/>
            <person name="Ivanova N."/>
        </authorList>
    </citation>
    <scope>NUCLEOTIDE SEQUENCE [LARGE SCALE GENOMIC DNA]</scope>
    <source>
        <strain evidence="14">DSM 18323 / JCM 14033 / SH-6</strain>
    </source>
</reference>
<evidence type="ECO:0000256" key="8">
    <source>
        <dbReference type="ARBA" id="ARBA00022977"/>
    </source>
</evidence>
<dbReference type="GO" id="GO:0009228">
    <property type="term" value="P:thiamine biosynthetic process"/>
    <property type="evidence" value="ECO:0007669"/>
    <property type="project" value="UniProtKB-KW"/>
</dbReference>
<proteinExistence type="inferred from homology"/>
<name>F8D7M9_HALXS</name>
<dbReference type="HOGENOM" id="CLU_028871_1_0_2"/>
<comment type="catalytic activity">
    <reaction evidence="11">
        <text>N(6)-(pyridoxal phosphate)-L-lysyl-[4-amino-5-hydroxymethyl-2-methylpyrimidine phosphate synthase] + L-histidyl-[4-amino-5-hydroxymethyl-2-methylpyrimidine phosphate synthase] + 2 Fe(3+) + 4 H2O = L-lysyl-[4-amino-5-hydroxymethyl-2-methylpyrimidine phosphate synthase] + (2S)-2-amino-5-hydroxy-4-oxopentanoyl-[4-amino-5-hydroxymethyl-2-methylpyrimidine phosphate synthase] + 4-amino-2-methyl-5-(phosphooxymethyl)pyrimidine + 3-oxopropanoate + 2 Fe(2+) + 2 H(+)</text>
        <dbReference type="Rhea" id="RHEA:65756"/>
        <dbReference type="Rhea" id="RHEA-COMP:16892"/>
        <dbReference type="Rhea" id="RHEA-COMP:16893"/>
        <dbReference type="Rhea" id="RHEA-COMP:16894"/>
        <dbReference type="Rhea" id="RHEA-COMP:16895"/>
        <dbReference type="ChEBI" id="CHEBI:15377"/>
        <dbReference type="ChEBI" id="CHEBI:15378"/>
        <dbReference type="ChEBI" id="CHEBI:29033"/>
        <dbReference type="ChEBI" id="CHEBI:29034"/>
        <dbReference type="ChEBI" id="CHEBI:29969"/>
        <dbReference type="ChEBI" id="CHEBI:29979"/>
        <dbReference type="ChEBI" id="CHEBI:33190"/>
        <dbReference type="ChEBI" id="CHEBI:58354"/>
        <dbReference type="ChEBI" id="CHEBI:143915"/>
        <dbReference type="ChEBI" id="CHEBI:157692"/>
    </reaction>
    <physiologicalReaction direction="left-to-right" evidence="11">
        <dbReference type="Rhea" id="RHEA:65757"/>
    </physiologicalReaction>
</comment>
<evidence type="ECO:0000256" key="5">
    <source>
        <dbReference type="ARBA" id="ARBA00022679"/>
    </source>
</evidence>
<dbReference type="GeneID" id="10795814"/>
<dbReference type="GO" id="GO:0046872">
    <property type="term" value="F:metal ion binding"/>
    <property type="evidence" value="ECO:0007669"/>
    <property type="project" value="UniProtKB-KW"/>
</dbReference>
<keyword evidence="6" id="KW-0479">Metal-binding</keyword>
<keyword evidence="14" id="KW-1185">Reference proteome</keyword>
<evidence type="ECO:0000256" key="7">
    <source>
        <dbReference type="ARBA" id="ARBA00022898"/>
    </source>
</evidence>
<dbReference type="STRING" id="797210.Halxa_0838"/>
<dbReference type="InterPro" id="IPR027939">
    <property type="entry name" value="NMT1/THI5"/>
</dbReference>
<dbReference type="InterPro" id="IPR015168">
    <property type="entry name" value="SsuA/THI5"/>
</dbReference>
<dbReference type="Pfam" id="PF09084">
    <property type="entry name" value="NMT1"/>
    <property type="match status" value="1"/>
</dbReference>
<keyword evidence="7" id="KW-0663">Pyridoxal phosphate</keyword>
<dbReference type="PANTHER" id="PTHR31528:SF1">
    <property type="entry name" value="4-AMINO-5-HYDROXYMETHYL-2-METHYLPYRIMIDINE PHOSPHATE SYNTHASE THI11-RELATED"/>
    <property type="match status" value="1"/>
</dbReference>
<dbReference type="RefSeq" id="WP_013878377.1">
    <property type="nucleotide sequence ID" value="NC_015666.1"/>
</dbReference>
<dbReference type="AlphaFoldDB" id="F8D7M9"/>
<keyword evidence="8" id="KW-0784">Thiamine biosynthesis</keyword>
<evidence type="ECO:0000313" key="14">
    <source>
        <dbReference type="Proteomes" id="UP000006794"/>
    </source>
</evidence>
<evidence type="ECO:0000256" key="2">
    <source>
        <dbReference type="ARBA" id="ARBA00004948"/>
    </source>
</evidence>
<dbReference type="eggNOG" id="arCOG01803">
    <property type="taxonomic scope" value="Archaea"/>
</dbReference>
<comment type="pathway">
    <text evidence="2">Cofactor biosynthesis; thiamine diphosphate biosynthesis.</text>
</comment>
<dbReference type="EMBL" id="CP002839">
    <property type="protein sequence ID" value="AEH35477.1"/>
    <property type="molecule type" value="Genomic_DNA"/>
</dbReference>
<evidence type="ECO:0000256" key="9">
    <source>
        <dbReference type="ARBA" id="ARBA00023004"/>
    </source>
</evidence>
<comment type="similarity">
    <text evidence="3">Belongs to the NMT1/THI5 family.</text>
</comment>
<evidence type="ECO:0000256" key="1">
    <source>
        <dbReference type="ARBA" id="ARBA00003469"/>
    </source>
</evidence>
<accession>F8D7M9</accession>
<dbReference type="KEGG" id="hxa:Halxa_0838"/>
<feature type="domain" description="SsuA/THI5-like" evidence="12">
    <location>
        <begin position="30"/>
        <end position="242"/>
    </location>
</feature>
<sequence length="334" mass="36484">MTSNATELADATEPTAVDFQLNWEPNGFQAPYFLARERGFYADEGLEVRFVEGHGSPFAAEQAAKGRAEFALAGASAVLSVQSRGLEPLAVAAVTGKTPAAIYTLRDVFGEPLEEPAQLAGCTIAPSATKTRILAAQLLEDAGIRDEVELLGVDDHTHHRVQHKLLEGDVDAAVGVVTNGYELEREHDRTADELPIGDRLGVYGMTIVTDPAFADENPETVRAFLRGTARGWEAATTDPEAAIDVLVARNATLERTRDVERRKFETAARDLQFTDVVRRRGWGLHDGQRWRRLGRTLAETDLLEGGIDADSVWTNEFVETDDPVLANYADRVDG</sequence>